<dbReference type="EMBL" id="BSUJ01000001">
    <property type="protein sequence ID" value="GMA21078.1"/>
    <property type="molecule type" value="Genomic_DNA"/>
</dbReference>
<dbReference type="InterPro" id="IPR029044">
    <property type="entry name" value="Nucleotide-diphossugar_trans"/>
</dbReference>
<keyword evidence="4" id="KW-1185">Reference proteome</keyword>
<gene>
    <name evidence="3" type="ORF">GCM10025862_30990</name>
</gene>
<dbReference type="Pfam" id="PF02709">
    <property type="entry name" value="Glyco_transf_7C"/>
    <property type="match status" value="1"/>
</dbReference>
<dbReference type="SUPFAM" id="SSF53448">
    <property type="entry name" value="Nucleotide-diphospho-sugar transferases"/>
    <property type="match status" value="1"/>
</dbReference>
<feature type="domain" description="Galactosyltransferase C-terminal" evidence="2">
    <location>
        <begin position="4"/>
        <end position="46"/>
    </location>
</feature>
<dbReference type="Proteomes" id="UP001157109">
    <property type="component" value="Unassembled WGS sequence"/>
</dbReference>
<sequence length="110" mass="12464">MSFAVTPRTWRRLGGFCEDYTGYGGEDTDLGFTARERGIDLVWVGGADAYHQHHPVSDPPREHVADIVRNATVFHQRWGVWPMEGWLAAFEREGLVVHTDGRWRLPATSA</sequence>
<reference evidence="4" key="1">
    <citation type="journal article" date="2019" name="Int. J. Syst. Evol. Microbiol.">
        <title>The Global Catalogue of Microorganisms (GCM) 10K type strain sequencing project: providing services to taxonomists for standard genome sequencing and annotation.</title>
        <authorList>
            <consortium name="The Broad Institute Genomics Platform"/>
            <consortium name="The Broad Institute Genome Sequencing Center for Infectious Disease"/>
            <person name="Wu L."/>
            <person name="Ma J."/>
        </authorList>
    </citation>
    <scope>NUCLEOTIDE SEQUENCE [LARGE SCALE GENOMIC DNA]</scope>
    <source>
        <strain evidence="4">NBRC 105830</strain>
    </source>
</reference>
<accession>A0ABQ6HTC8</accession>
<proteinExistence type="predicted"/>
<dbReference type="InterPro" id="IPR027791">
    <property type="entry name" value="Galactosyl_T_C"/>
</dbReference>
<protein>
    <recommendedName>
        <fullName evidence="2">Galactosyltransferase C-terminal domain-containing protein</fullName>
    </recommendedName>
</protein>
<comment type="caution">
    <text evidence="3">The sequence shown here is derived from an EMBL/GenBank/DDBJ whole genome shotgun (WGS) entry which is preliminary data.</text>
</comment>
<evidence type="ECO:0000256" key="1">
    <source>
        <dbReference type="ARBA" id="ARBA00022679"/>
    </source>
</evidence>
<name>A0ABQ6HTC8_9MICO</name>
<dbReference type="Gene3D" id="3.90.550.10">
    <property type="entry name" value="Spore Coat Polysaccharide Biosynthesis Protein SpsA, Chain A"/>
    <property type="match status" value="1"/>
</dbReference>
<evidence type="ECO:0000259" key="2">
    <source>
        <dbReference type="Pfam" id="PF02709"/>
    </source>
</evidence>
<organism evidence="3 4">
    <name type="scientific">Arsenicicoccus piscis</name>
    <dbReference type="NCBI Taxonomy" id="673954"/>
    <lineage>
        <taxon>Bacteria</taxon>
        <taxon>Bacillati</taxon>
        <taxon>Actinomycetota</taxon>
        <taxon>Actinomycetes</taxon>
        <taxon>Micrococcales</taxon>
        <taxon>Intrasporangiaceae</taxon>
        <taxon>Arsenicicoccus</taxon>
    </lineage>
</organism>
<keyword evidence="1" id="KW-0808">Transferase</keyword>
<evidence type="ECO:0000313" key="3">
    <source>
        <dbReference type="EMBL" id="GMA21078.1"/>
    </source>
</evidence>
<evidence type="ECO:0000313" key="4">
    <source>
        <dbReference type="Proteomes" id="UP001157109"/>
    </source>
</evidence>